<comment type="caution">
    <text evidence="1">The sequence shown here is derived from an EMBL/GenBank/DDBJ whole genome shotgun (WGS) entry which is preliminary data.</text>
</comment>
<name>A0A9P7U533_9PEZI</name>
<dbReference type="Proteomes" id="UP000699042">
    <property type="component" value="Unassembled WGS sequence"/>
</dbReference>
<gene>
    <name evidence="1" type="ORF">JMJ77_010322</name>
</gene>
<evidence type="ECO:0000313" key="2">
    <source>
        <dbReference type="Proteomes" id="UP000699042"/>
    </source>
</evidence>
<evidence type="ECO:0000313" key="1">
    <source>
        <dbReference type="EMBL" id="KAG7042221.1"/>
    </source>
</evidence>
<feature type="non-terminal residue" evidence="1">
    <location>
        <position position="1"/>
    </location>
</feature>
<dbReference type="EMBL" id="JAESDN010000013">
    <property type="protein sequence ID" value="KAG7042221.1"/>
    <property type="molecule type" value="Genomic_DNA"/>
</dbReference>
<reference evidence="1" key="1">
    <citation type="submission" date="2021-05" db="EMBL/GenBank/DDBJ databases">
        <title>Comparative genomics of three Colletotrichum scovillei strains and genetic complementation revealed genes involved fungal growth and virulence on chili pepper.</title>
        <authorList>
            <person name="Hsieh D.-K."/>
            <person name="Chuang S.-C."/>
            <person name="Chen C.-Y."/>
            <person name="Chao Y.-T."/>
            <person name="Lu M.-Y.J."/>
            <person name="Lee M.-H."/>
            <person name="Shih M.-C."/>
        </authorList>
    </citation>
    <scope>NUCLEOTIDE SEQUENCE</scope>
    <source>
        <strain evidence="1">Coll-153</strain>
    </source>
</reference>
<sequence length="41" mass="4330">SSNPLQRSGLQGAAHSLAAGDRDLLQLSISNASDLVIHRLF</sequence>
<organism evidence="1 2">
    <name type="scientific">Colletotrichum scovillei</name>
    <dbReference type="NCBI Taxonomy" id="1209932"/>
    <lineage>
        <taxon>Eukaryota</taxon>
        <taxon>Fungi</taxon>
        <taxon>Dikarya</taxon>
        <taxon>Ascomycota</taxon>
        <taxon>Pezizomycotina</taxon>
        <taxon>Sordariomycetes</taxon>
        <taxon>Hypocreomycetidae</taxon>
        <taxon>Glomerellales</taxon>
        <taxon>Glomerellaceae</taxon>
        <taxon>Colletotrichum</taxon>
        <taxon>Colletotrichum acutatum species complex</taxon>
    </lineage>
</organism>
<accession>A0A9P7U533</accession>
<keyword evidence="2" id="KW-1185">Reference proteome</keyword>
<feature type="non-terminal residue" evidence="1">
    <location>
        <position position="41"/>
    </location>
</feature>
<dbReference type="AlphaFoldDB" id="A0A9P7U533"/>
<protein>
    <submittedName>
        <fullName evidence="1">Uncharacterized protein</fullName>
    </submittedName>
</protein>
<proteinExistence type="predicted"/>